<dbReference type="PROSITE" id="PS51257">
    <property type="entry name" value="PROKAR_LIPOPROTEIN"/>
    <property type="match status" value="1"/>
</dbReference>
<keyword evidence="3" id="KW-1185">Reference proteome</keyword>
<dbReference type="RefSeq" id="WP_160056781.1">
    <property type="nucleotide sequence ID" value="NZ_BMQX01000028.1"/>
</dbReference>
<accession>A0ABQ2RIQ6</accession>
<feature type="chain" id="PRO_5046182001" description="Lipoprotein" evidence="1">
    <location>
        <begin position="18"/>
        <end position="116"/>
    </location>
</feature>
<feature type="signal peptide" evidence="1">
    <location>
        <begin position="1"/>
        <end position="17"/>
    </location>
</feature>
<gene>
    <name evidence="2" type="ORF">GCM10009411_32150</name>
</gene>
<evidence type="ECO:0000313" key="2">
    <source>
        <dbReference type="EMBL" id="GGQ30014.1"/>
    </source>
</evidence>
<reference evidence="3" key="1">
    <citation type="journal article" date="2019" name="Int. J. Syst. Evol. Microbiol.">
        <title>The Global Catalogue of Microorganisms (GCM) 10K type strain sequencing project: providing services to taxonomists for standard genome sequencing and annotation.</title>
        <authorList>
            <consortium name="The Broad Institute Genomics Platform"/>
            <consortium name="The Broad Institute Genome Sequencing Center for Infectious Disease"/>
            <person name="Wu L."/>
            <person name="Ma J."/>
        </authorList>
    </citation>
    <scope>NUCLEOTIDE SEQUENCE [LARGE SCALE GENOMIC DNA]</scope>
    <source>
        <strain evidence="3">JCM 32306</strain>
    </source>
</reference>
<evidence type="ECO:0000256" key="1">
    <source>
        <dbReference type="SAM" id="SignalP"/>
    </source>
</evidence>
<keyword evidence="1" id="KW-0732">Signal</keyword>
<dbReference type="Proteomes" id="UP000619118">
    <property type="component" value="Unassembled WGS sequence"/>
</dbReference>
<sequence>MKILALLSSIAVLSGCAGTSEVQNSKSCDVYTYFDNAQNNFSGLVYLEPSFERQLTSQIPNYEESNTYCWYSKQNSLVGKLVVTDYKPSIAHVFERKSRGWTLVESHEVINLPAHQ</sequence>
<name>A0ABQ2RIQ6_9GAMM</name>
<evidence type="ECO:0008006" key="4">
    <source>
        <dbReference type="Google" id="ProtNLM"/>
    </source>
</evidence>
<comment type="caution">
    <text evidence="2">The sequence shown here is derived from an EMBL/GenBank/DDBJ whole genome shotgun (WGS) entry which is preliminary data.</text>
</comment>
<organism evidence="2 3">
    <name type="scientific">Shewanella litoralis</name>
    <dbReference type="NCBI Taxonomy" id="2282700"/>
    <lineage>
        <taxon>Bacteria</taxon>
        <taxon>Pseudomonadati</taxon>
        <taxon>Pseudomonadota</taxon>
        <taxon>Gammaproteobacteria</taxon>
        <taxon>Alteromonadales</taxon>
        <taxon>Shewanellaceae</taxon>
        <taxon>Shewanella</taxon>
    </lineage>
</organism>
<evidence type="ECO:0000313" key="3">
    <source>
        <dbReference type="Proteomes" id="UP000619118"/>
    </source>
</evidence>
<dbReference type="EMBL" id="BMQX01000028">
    <property type="protein sequence ID" value="GGQ30014.1"/>
    <property type="molecule type" value="Genomic_DNA"/>
</dbReference>
<proteinExistence type="predicted"/>
<protein>
    <recommendedName>
        <fullName evidence="4">Lipoprotein</fullName>
    </recommendedName>
</protein>